<dbReference type="AlphaFoldDB" id="A0A7C9P4Y3"/>
<gene>
    <name evidence="1" type="ORF">GZ085_02135</name>
</gene>
<protein>
    <recommendedName>
        <fullName evidence="3">Crp/Fnr family transcriptional regulator</fullName>
    </recommendedName>
</protein>
<name>A0A7C9P4Y3_9PROT</name>
<sequence>MRDSKRLISLFRSLSETRQQALLEYAEFLAEKEGADIAAAPPSEPLSIPRPEKENVVKAIQRLMQTYPMLERNQIFHEASAQMTRHLIHGVPAIEAIDELERIFAGQYQKHLDALNAPSLPT</sequence>
<organism evidence="1 2">
    <name type="scientific">Sulfuriferula multivorans</name>
    <dbReference type="NCBI Taxonomy" id="1559896"/>
    <lineage>
        <taxon>Bacteria</taxon>
        <taxon>Pseudomonadati</taxon>
        <taxon>Pseudomonadota</taxon>
        <taxon>Betaproteobacteria</taxon>
        <taxon>Nitrosomonadales</taxon>
        <taxon>Sulfuricellaceae</taxon>
        <taxon>Sulfuriferula</taxon>
    </lineage>
</organism>
<reference evidence="1 2" key="1">
    <citation type="submission" date="2019-09" db="EMBL/GenBank/DDBJ databases">
        <title>H2 Metabolism Revealed by Metagenomic Analysis in Subglacial Sediment of East Antarctica.</title>
        <authorList>
            <person name="Yang Z."/>
            <person name="Zhang Y."/>
            <person name="Lv Y."/>
            <person name="Yan W."/>
            <person name="Xiao X."/>
            <person name="Sun B."/>
            <person name="Ma H."/>
        </authorList>
    </citation>
    <scope>NUCLEOTIDE SEQUENCE [LARGE SCALE GENOMIC DNA]</scope>
    <source>
        <strain evidence="1">Bin2_2</strain>
    </source>
</reference>
<evidence type="ECO:0008006" key="3">
    <source>
        <dbReference type="Google" id="ProtNLM"/>
    </source>
</evidence>
<accession>A0A7C9P4Y3</accession>
<dbReference type="Proteomes" id="UP000483432">
    <property type="component" value="Unassembled WGS sequence"/>
</dbReference>
<evidence type="ECO:0000313" key="2">
    <source>
        <dbReference type="Proteomes" id="UP000483432"/>
    </source>
</evidence>
<evidence type="ECO:0000313" key="1">
    <source>
        <dbReference type="EMBL" id="NDP47189.1"/>
    </source>
</evidence>
<dbReference type="EMBL" id="JAAFGW010000017">
    <property type="protein sequence ID" value="NDP47189.1"/>
    <property type="molecule type" value="Genomic_DNA"/>
</dbReference>
<comment type="caution">
    <text evidence="1">The sequence shown here is derived from an EMBL/GenBank/DDBJ whole genome shotgun (WGS) entry which is preliminary data.</text>
</comment>
<proteinExistence type="predicted"/>